<protein>
    <submittedName>
        <fullName evidence="1">Uncharacterized protein</fullName>
    </submittedName>
</protein>
<organism evidence="1">
    <name type="scientific">Spironucleus salmonicida</name>
    <dbReference type="NCBI Taxonomy" id="348837"/>
    <lineage>
        <taxon>Eukaryota</taxon>
        <taxon>Metamonada</taxon>
        <taxon>Diplomonadida</taxon>
        <taxon>Hexamitidae</taxon>
        <taxon>Hexamitinae</taxon>
        <taxon>Spironucleus</taxon>
    </lineage>
</organism>
<evidence type="ECO:0000313" key="3">
    <source>
        <dbReference type="Proteomes" id="UP000018208"/>
    </source>
</evidence>
<dbReference type="EMBL" id="KI546115">
    <property type="protein sequence ID" value="EST44594.1"/>
    <property type="molecule type" value="Genomic_DNA"/>
</dbReference>
<evidence type="ECO:0000313" key="1">
    <source>
        <dbReference type="EMBL" id="EST44594.1"/>
    </source>
</evidence>
<reference evidence="2" key="2">
    <citation type="submission" date="2020-12" db="EMBL/GenBank/DDBJ databases">
        <title>New Spironucleus salmonicida genome in near-complete chromosomes.</title>
        <authorList>
            <person name="Xu F."/>
            <person name="Kurt Z."/>
            <person name="Jimenez-Gonzalez A."/>
            <person name="Astvaldsson A."/>
            <person name="Andersson J.O."/>
            <person name="Svard S.G."/>
        </authorList>
    </citation>
    <scope>NUCLEOTIDE SEQUENCE</scope>
    <source>
        <strain evidence="2">ATCC 50377</strain>
    </source>
</reference>
<dbReference type="AlphaFoldDB" id="V6LUW2"/>
<sequence>MDKLLQPNIAHAPAYSLSSRSYIKPLSSVPSPLEYQKVNIWRPSTGYKLPRNFCPQKTVVQEQLSFQSKPRITIDETPGPSSYYVDLYGPKIKSKTTRKQSNYNQQELGRKLNLNVEEQYKPRNKILMSSQKTSKPNINYYDQWATGKEWMATIRAMPFK</sequence>
<proteinExistence type="predicted"/>
<gene>
    <name evidence="1" type="ORF">SS50377_15599</name>
    <name evidence="2" type="ORF">SS50377_24713</name>
</gene>
<dbReference type="VEuPathDB" id="GiardiaDB:SS50377_24713"/>
<dbReference type="EMBL" id="AUWU02000005">
    <property type="protein sequence ID" value="KAH0572602.1"/>
    <property type="molecule type" value="Genomic_DNA"/>
</dbReference>
<keyword evidence="3" id="KW-1185">Reference proteome</keyword>
<reference evidence="1 2" key="1">
    <citation type="journal article" date="2014" name="PLoS Genet.">
        <title>The Genome of Spironucleus salmonicida Highlights a Fish Pathogen Adapted to Fluctuating Environments.</title>
        <authorList>
            <person name="Xu F."/>
            <person name="Jerlstrom-Hultqvist J."/>
            <person name="Einarsson E."/>
            <person name="Astvaldsson A."/>
            <person name="Svard S.G."/>
            <person name="Andersson J.O."/>
        </authorList>
    </citation>
    <scope>NUCLEOTIDE SEQUENCE</scope>
    <source>
        <strain evidence="2">ATCC 50377</strain>
    </source>
</reference>
<name>V6LUW2_9EUKA</name>
<accession>V6LUW2</accession>
<dbReference type="Proteomes" id="UP000018208">
    <property type="component" value="Unassembled WGS sequence"/>
</dbReference>
<evidence type="ECO:0000313" key="2">
    <source>
        <dbReference type="EMBL" id="KAH0572602.1"/>
    </source>
</evidence>